<gene>
    <name evidence="3" type="ORF">BAE44_0000584</name>
</gene>
<accession>A0A1E5WLV9</accession>
<comment type="caution">
    <text evidence="3">The sequence shown here is derived from an EMBL/GenBank/DDBJ whole genome shotgun (WGS) entry which is preliminary data.</text>
</comment>
<dbReference type="GO" id="GO:0016567">
    <property type="term" value="P:protein ubiquitination"/>
    <property type="evidence" value="ECO:0007669"/>
    <property type="project" value="InterPro"/>
</dbReference>
<evidence type="ECO:0000259" key="2">
    <source>
        <dbReference type="PROSITE" id="PS50097"/>
    </source>
</evidence>
<evidence type="ECO:0000256" key="1">
    <source>
        <dbReference type="ARBA" id="ARBA00004906"/>
    </source>
</evidence>
<reference evidence="3 4" key="1">
    <citation type="submission" date="2016-09" db="EMBL/GenBank/DDBJ databases">
        <title>The draft genome of Dichanthelium oligosanthes: A C3 panicoid grass species.</title>
        <authorList>
            <person name="Studer A.J."/>
            <person name="Schnable J.C."/>
            <person name="Brutnell T.P."/>
        </authorList>
    </citation>
    <scope>NUCLEOTIDE SEQUENCE [LARGE SCALE GENOMIC DNA]</scope>
    <source>
        <strain evidence="4">cv. Kellogg 1175</strain>
        <tissue evidence="3">Leaf</tissue>
    </source>
</reference>
<dbReference type="InterPro" id="IPR008974">
    <property type="entry name" value="TRAF-like"/>
</dbReference>
<dbReference type="SUPFAM" id="SSF49599">
    <property type="entry name" value="TRAF domain-like"/>
    <property type="match status" value="1"/>
</dbReference>
<evidence type="ECO:0000313" key="4">
    <source>
        <dbReference type="Proteomes" id="UP000095767"/>
    </source>
</evidence>
<evidence type="ECO:0000313" key="3">
    <source>
        <dbReference type="EMBL" id="OEL38396.1"/>
    </source>
</evidence>
<keyword evidence="4" id="KW-1185">Reference proteome</keyword>
<comment type="pathway">
    <text evidence="1">Protein modification; protein ubiquitination.</text>
</comment>
<feature type="domain" description="BTB" evidence="2">
    <location>
        <begin position="155"/>
        <end position="208"/>
    </location>
</feature>
<dbReference type="PANTHER" id="PTHR26379">
    <property type="entry name" value="BTB/POZ AND MATH DOMAIN-CONTAINING PROTEIN 1"/>
    <property type="match status" value="1"/>
</dbReference>
<proteinExistence type="predicted"/>
<dbReference type="Proteomes" id="UP000095767">
    <property type="component" value="Unassembled WGS sequence"/>
</dbReference>
<dbReference type="Gene3D" id="3.30.710.10">
    <property type="entry name" value="Potassium Channel Kv1.1, Chain A"/>
    <property type="match status" value="1"/>
</dbReference>
<dbReference type="SUPFAM" id="SSF54695">
    <property type="entry name" value="POZ domain"/>
    <property type="match status" value="1"/>
</dbReference>
<name>A0A1E5WLV9_9POAL</name>
<dbReference type="InterPro" id="IPR045005">
    <property type="entry name" value="BPM1-6"/>
</dbReference>
<dbReference type="CDD" id="cd00121">
    <property type="entry name" value="MATH"/>
    <property type="match status" value="1"/>
</dbReference>
<dbReference type="PANTHER" id="PTHR26379:SF422">
    <property type="entry name" value="BTB DOMAIN-CONTAINING PROTEIN"/>
    <property type="match status" value="1"/>
</dbReference>
<organism evidence="3 4">
    <name type="scientific">Dichanthelium oligosanthes</name>
    <dbReference type="NCBI Taxonomy" id="888268"/>
    <lineage>
        <taxon>Eukaryota</taxon>
        <taxon>Viridiplantae</taxon>
        <taxon>Streptophyta</taxon>
        <taxon>Embryophyta</taxon>
        <taxon>Tracheophyta</taxon>
        <taxon>Spermatophyta</taxon>
        <taxon>Magnoliopsida</taxon>
        <taxon>Liliopsida</taxon>
        <taxon>Poales</taxon>
        <taxon>Poaceae</taxon>
        <taxon>PACMAD clade</taxon>
        <taxon>Panicoideae</taxon>
        <taxon>Panicodae</taxon>
        <taxon>Paniceae</taxon>
        <taxon>Dichantheliinae</taxon>
        <taxon>Dichanthelium</taxon>
    </lineage>
</organism>
<dbReference type="InterPro" id="IPR002083">
    <property type="entry name" value="MATH/TRAF_dom"/>
</dbReference>
<dbReference type="InterPro" id="IPR000210">
    <property type="entry name" value="BTB/POZ_dom"/>
</dbReference>
<protein>
    <recommendedName>
        <fullName evidence="2">BTB domain-containing protein</fullName>
    </recommendedName>
</protein>
<dbReference type="AlphaFoldDB" id="A0A1E5WLV9"/>
<dbReference type="PROSITE" id="PS50097">
    <property type="entry name" value="BTB"/>
    <property type="match status" value="1"/>
</dbReference>
<dbReference type="InterPro" id="IPR011333">
    <property type="entry name" value="SKP1/BTB/POZ_sf"/>
</dbReference>
<dbReference type="STRING" id="888268.A0A1E5WLV9"/>
<dbReference type="Gene3D" id="2.60.210.10">
    <property type="entry name" value="Apoptosis, Tumor Necrosis Factor Receptor Associated Protein 2, Chain A"/>
    <property type="match status" value="1"/>
</dbReference>
<sequence>MPPTESAAKGGSWLNSASSIVGETVSGHHLLYIDGYSCIKEELPTGKYIKSRPFRAGDGYWRTSKLVPGYTRSIYPREYSAGDHGCGIATFIKRDWLEKSEHLLDDCLKISCEVIVYKELRTEDRIAPASFPSVVVPPSNLNLHLGNLFTTKDGADVTFQVAGETFKAHRFLLAARSLVFKAELLGGMKESTSTGDCIRIDDMSPHAVPKARICEFLDLNSWRSILFECISKHPQGEIIEMTLVITVLLFIRALCFGVQIDFGCIWFGVKKGWDKVIPFEGWKRLT</sequence>
<dbReference type="OrthoDB" id="684045at2759"/>
<dbReference type="EMBL" id="LWDX02001944">
    <property type="protein sequence ID" value="OEL38396.1"/>
    <property type="molecule type" value="Genomic_DNA"/>
</dbReference>
<dbReference type="Pfam" id="PF00651">
    <property type="entry name" value="BTB"/>
    <property type="match status" value="1"/>
</dbReference>